<dbReference type="AlphaFoldDB" id="A0A9F5J586"/>
<evidence type="ECO:0000313" key="3">
    <source>
        <dbReference type="RefSeq" id="XP_025030028.1"/>
    </source>
</evidence>
<keyword evidence="2" id="KW-1185">Reference proteome</keyword>
<gene>
    <name evidence="3" type="primary">LOC103061632</name>
</gene>
<dbReference type="PRINTS" id="PR00080">
    <property type="entry name" value="SDRFAMILY"/>
</dbReference>
<dbReference type="Proteomes" id="UP000695026">
    <property type="component" value="Unplaced"/>
</dbReference>
<dbReference type="OrthoDB" id="7289984at2759"/>
<evidence type="ECO:0000313" key="2">
    <source>
        <dbReference type="Proteomes" id="UP000695026"/>
    </source>
</evidence>
<dbReference type="RefSeq" id="XP_025030028.1">
    <property type="nucleotide sequence ID" value="XM_025174260.1"/>
</dbReference>
<name>A0A9F5J586_PYTBI</name>
<dbReference type="InterPro" id="IPR002347">
    <property type="entry name" value="SDR_fam"/>
</dbReference>
<organism evidence="2 3">
    <name type="scientific">Python bivittatus</name>
    <name type="common">Burmese python</name>
    <name type="synonym">Python molurus bivittatus</name>
    <dbReference type="NCBI Taxonomy" id="176946"/>
    <lineage>
        <taxon>Eukaryota</taxon>
        <taxon>Metazoa</taxon>
        <taxon>Chordata</taxon>
        <taxon>Craniata</taxon>
        <taxon>Vertebrata</taxon>
        <taxon>Euteleostomi</taxon>
        <taxon>Lepidosauria</taxon>
        <taxon>Squamata</taxon>
        <taxon>Bifurcata</taxon>
        <taxon>Unidentata</taxon>
        <taxon>Episquamata</taxon>
        <taxon>Toxicofera</taxon>
        <taxon>Serpentes</taxon>
        <taxon>Henophidia</taxon>
        <taxon>Pythonidae</taxon>
        <taxon>Python</taxon>
    </lineage>
</organism>
<protein>
    <submittedName>
        <fullName evidence="3">Uncharacterized protein LOC103061632</fullName>
    </submittedName>
</protein>
<sequence>MYVYGHYIHTRARARPGSQSERLNARFAARSPLLRVRPRAALLGARELRFAPLLSLRFGEDNDKPERWGRPAFCEEFLSLIWEVVLRRLALSHPNLIVVKLEVTNLASIREAATLVETHLRGAGLNMLINNAAIFTENTLETTRLEDMISGYTTNVVGPLMVSQAFLPLLRRAAEASGEKGLSCNKAAIVNISSALGSVELAHKNYSKPVIPYRCSKAALNMLTKCQALSYEEEGILCTAVHPGWVKTDMGTQQADLTVEESVQGILQVFSKLNHEHSGAFVNWKGQKVPW</sequence>
<dbReference type="CDD" id="cd05325">
    <property type="entry name" value="carb_red_sniffer_like_SDR_c"/>
    <property type="match status" value="1"/>
</dbReference>
<dbReference type="GO" id="GO:0016491">
    <property type="term" value="F:oxidoreductase activity"/>
    <property type="evidence" value="ECO:0007669"/>
    <property type="project" value="TreeGrafter"/>
</dbReference>
<reference evidence="3" key="1">
    <citation type="submission" date="2025-08" db="UniProtKB">
        <authorList>
            <consortium name="RefSeq"/>
        </authorList>
    </citation>
    <scope>IDENTIFICATION</scope>
    <source>
        <tissue evidence="3">Liver</tissue>
    </source>
</reference>
<dbReference type="KEGG" id="pbi:103061632"/>
<dbReference type="Gene3D" id="3.40.50.720">
    <property type="entry name" value="NAD(P)-binding Rossmann-like Domain"/>
    <property type="match status" value="1"/>
</dbReference>
<proteinExistence type="inferred from homology"/>
<accession>A0A9F5J586</accession>
<dbReference type="GeneID" id="103061632"/>
<dbReference type="GO" id="GO:0005737">
    <property type="term" value="C:cytoplasm"/>
    <property type="evidence" value="ECO:0007669"/>
    <property type="project" value="TreeGrafter"/>
</dbReference>
<comment type="similarity">
    <text evidence="1">Belongs to the short-chain dehydrogenases/reductases (SDR) family.</text>
</comment>
<evidence type="ECO:0000256" key="1">
    <source>
        <dbReference type="RuleBase" id="RU000363"/>
    </source>
</evidence>
<dbReference type="InterPro" id="IPR051468">
    <property type="entry name" value="Fungal_SecMetab_SDRs"/>
</dbReference>
<dbReference type="OMA" id="FAIHPGW"/>
<dbReference type="PRINTS" id="PR00081">
    <property type="entry name" value="GDHRDH"/>
</dbReference>
<dbReference type="Pfam" id="PF00106">
    <property type="entry name" value="adh_short"/>
    <property type="match status" value="1"/>
</dbReference>
<dbReference type="PANTHER" id="PTHR43544">
    <property type="entry name" value="SHORT-CHAIN DEHYDROGENASE/REDUCTASE"/>
    <property type="match status" value="1"/>
</dbReference>
<dbReference type="SUPFAM" id="SSF51735">
    <property type="entry name" value="NAD(P)-binding Rossmann-fold domains"/>
    <property type="match status" value="1"/>
</dbReference>
<dbReference type="PANTHER" id="PTHR43544:SF21">
    <property type="entry name" value="C-FACTOR"/>
    <property type="match status" value="1"/>
</dbReference>
<dbReference type="InterPro" id="IPR036291">
    <property type="entry name" value="NAD(P)-bd_dom_sf"/>
</dbReference>